<keyword evidence="2" id="KW-1185">Reference proteome</keyword>
<evidence type="ECO:0000313" key="2">
    <source>
        <dbReference type="Proteomes" id="UP000218387"/>
    </source>
</evidence>
<dbReference type="AlphaFoldDB" id="A0A4P9CEX8"/>
<proteinExistence type="predicted"/>
<protein>
    <submittedName>
        <fullName evidence="1">Uncharacterized protein</fullName>
    </submittedName>
</protein>
<organism evidence="1 2">
    <name type="scientific">Eubacterium maltosivorans</name>
    <dbReference type="NCBI Taxonomy" id="2041044"/>
    <lineage>
        <taxon>Bacteria</taxon>
        <taxon>Bacillati</taxon>
        <taxon>Bacillota</taxon>
        <taxon>Clostridia</taxon>
        <taxon>Eubacteriales</taxon>
        <taxon>Eubacteriaceae</taxon>
        <taxon>Eubacterium</taxon>
    </lineage>
</organism>
<dbReference type="EMBL" id="CP029487">
    <property type="protein sequence ID" value="QCT73302.1"/>
    <property type="molecule type" value="Genomic_DNA"/>
</dbReference>
<sequence>MNDQINRIFVRPEELKDQPVITTLDQLFCMELIDLQMNREELLRSYYNRTLFLGKSPEEPMTVVYGTGAAPYFNIREVAALMGKREDIDAFIAEHYDALGVTMRIAAAPDKLELIEFLPTTDIAGVHRLAELLDKEADPEGVRTMFEQLEEKAVAWGRQCYA</sequence>
<dbReference type="Proteomes" id="UP000218387">
    <property type="component" value="Chromosome"/>
</dbReference>
<evidence type="ECO:0000313" key="1">
    <source>
        <dbReference type="EMBL" id="QCT73302.1"/>
    </source>
</evidence>
<reference evidence="1 2" key="1">
    <citation type="submission" date="2018-05" db="EMBL/GenBank/DDBJ databases">
        <title>Genome comparison of Eubacterium sp.</title>
        <authorList>
            <person name="Feng Y."/>
            <person name="Sanchez-Andrea I."/>
            <person name="Stams A.J.M."/>
            <person name="De Vos W.M."/>
        </authorList>
    </citation>
    <scope>NUCLEOTIDE SEQUENCE [LARGE SCALE GENOMIC DNA]</scope>
    <source>
        <strain evidence="1 2">YI</strain>
    </source>
</reference>
<name>A0A4P9CEX8_EUBML</name>
<dbReference type="RefSeq" id="WP_074616668.1">
    <property type="nucleotide sequence ID" value="NZ_CP029487.1"/>
</dbReference>
<dbReference type="KEGG" id="emt:CPZ25_018935"/>
<gene>
    <name evidence="1" type="ORF">CPZ25_018935</name>
</gene>
<accession>A0A4P9CEX8</accession>